<dbReference type="InterPro" id="IPR028994">
    <property type="entry name" value="Integrin_alpha_N"/>
</dbReference>
<gene>
    <name evidence="2" type="ORF">D7B24_006486</name>
</gene>
<name>A0A3M9Y9P4_9PEZI</name>
<evidence type="ECO:0000313" key="2">
    <source>
        <dbReference type="EMBL" id="RNJ57094.1"/>
    </source>
</evidence>
<proteinExistence type="predicted"/>
<dbReference type="PANTHER" id="PTHR43118">
    <property type="entry name" value="RHAMNOGALACTURONAN LYASE (EUROFUNG)"/>
    <property type="match status" value="1"/>
</dbReference>
<evidence type="ECO:0000313" key="3">
    <source>
        <dbReference type="Proteomes" id="UP000267145"/>
    </source>
</evidence>
<dbReference type="Proteomes" id="UP000267145">
    <property type="component" value="Unassembled WGS sequence"/>
</dbReference>
<feature type="domain" description="Rhamnogalacturonan lyase family 11 C-terminal" evidence="1">
    <location>
        <begin position="21"/>
        <end position="232"/>
    </location>
</feature>
<dbReference type="PANTHER" id="PTHR43118:SF1">
    <property type="entry name" value="RHAMNOGALACTURONAN LYASE (EUROFUNG)"/>
    <property type="match status" value="1"/>
</dbReference>
<dbReference type="STRING" id="1051616.A0A3M9Y9P4"/>
<organism evidence="2 3">
    <name type="scientific">Verticillium nonalfalfae</name>
    <dbReference type="NCBI Taxonomy" id="1051616"/>
    <lineage>
        <taxon>Eukaryota</taxon>
        <taxon>Fungi</taxon>
        <taxon>Dikarya</taxon>
        <taxon>Ascomycota</taxon>
        <taxon>Pezizomycotina</taxon>
        <taxon>Sordariomycetes</taxon>
        <taxon>Hypocreomycetidae</taxon>
        <taxon>Glomerellales</taxon>
        <taxon>Plectosphaerellaceae</taxon>
        <taxon>Verticillium</taxon>
    </lineage>
</organism>
<reference evidence="2 3" key="1">
    <citation type="submission" date="2018-10" db="EMBL/GenBank/DDBJ databases">
        <title>Genome sequence of Verticillium nonalfalfae VnAa140.</title>
        <authorList>
            <person name="Stajich J.E."/>
            <person name="Kasson M.T."/>
        </authorList>
    </citation>
    <scope>NUCLEOTIDE SEQUENCE [LARGE SCALE GENOMIC DNA]</scope>
    <source>
        <strain evidence="2 3">VnAa140</strain>
    </source>
</reference>
<dbReference type="Pfam" id="PF21348">
    <property type="entry name" value="RGL11_C"/>
    <property type="match status" value="1"/>
</dbReference>
<protein>
    <recommendedName>
        <fullName evidence="1">Rhamnogalacturonan lyase family 11 C-terminal domain-containing protein</fullName>
    </recommendedName>
</protein>
<dbReference type="InterPro" id="IPR034641">
    <property type="entry name" value="RGL11"/>
</dbReference>
<comment type="caution">
    <text evidence="2">The sequence shown here is derived from an EMBL/GenBank/DDBJ whole genome shotgun (WGS) entry which is preliminary data.</text>
</comment>
<dbReference type="AlphaFoldDB" id="A0A3M9Y9P4"/>
<keyword evidence="3" id="KW-1185">Reference proteome</keyword>
<evidence type="ECO:0000259" key="1">
    <source>
        <dbReference type="Pfam" id="PF21348"/>
    </source>
</evidence>
<dbReference type="RefSeq" id="XP_028495252.1">
    <property type="nucleotide sequence ID" value="XM_028640616.1"/>
</dbReference>
<dbReference type="InterPro" id="IPR049366">
    <property type="entry name" value="RGL11_C"/>
</dbReference>
<dbReference type="EMBL" id="RBVV01000046">
    <property type="protein sequence ID" value="RNJ57094.1"/>
    <property type="molecule type" value="Genomic_DNA"/>
</dbReference>
<accession>A0A3M9Y9P4</accession>
<dbReference type="SUPFAM" id="SSF69318">
    <property type="entry name" value="Integrin alpha N-terminal domain"/>
    <property type="match status" value="1"/>
</dbReference>
<dbReference type="GeneID" id="39610175"/>
<sequence length="232" mass="25539">MGPNSESQDNISPGSSANNLGHWDSVTVYDFDSDGRAEVAVRIANGVTFGDGQRFTHANDDEQFIAILDGRTGALRARAQIPTDYISDGPLAARFGVGYLDGRQPSLVAYMKNRKEDGDFNLLMSAWSFSGTALKIQWKWRREGQDAPDGHNTRIIDVDGDGQDEVHEIGFTLNGDGQLRYSLGPQGIVHGDRFHIAKMDPQRTGLQGYGIQQNNPNGLLEYYYDATQGKII</sequence>